<evidence type="ECO:0000313" key="6">
    <source>
        <dbReference type="Proteomes" id="UP000005953"/>
    </source>
</evidence>
<dbReference type="STRING" id="314283.MED297_08181"/>
<organism evidence="5 6">
    <name type="scientific">Reinekea blandensis MED297</name>
    <dbReference type="NCBI Taxonomy" id="314283"/>
    <lineage>
        <taxon>Bacteria</taxon>
        <taxon>Pseudomonadati</taxon>
        <taxon>Pseudomonadota</taxon>
        <taxon>Gammaproteobacteria</taxon>
        <taxon>Oceanospirillales</taxon>
        <taxon>Saccharospirillaceae</taxon>
        <taxon>Reinekea</taxon>
    </lineage>
</organism>
<evidence type="ECO:0000259" key="4">
    <source>
        <dbReference type="PROSITE" id="PS01124"/>
    </source>
</evidence>
<dbReference type="InterPro" id="IPR018060">
    <property type="entry name" value="HTH_AraC"/>
</dbReference>
<accession>A4BCW9</accession>
<name>A4BCW9_9GAMM</name>
<evidence type="ECO:0000256" key="1">
    <source>
        <dbReference type="ARBA" id="ARBA00023015"/>
    </source>
</evidence>
<dbReference type="EMBL" id="AAOE01000006">
    <property type="protein sequence ID" value="EAR10051.1"/>
    <property type="molecule type" value="Genomic_DNA"/>
</dbReference>
<gene>
    <name evidence="5" type="ORF">MED297_08181</name>
</gene>
<dbReference type="GO" id="GO:0003700">
    <property type="term" value="F:DNA-binding transcription factor activity"/>
    <property type="evidence" value="ECO:0007669"/>
    <property type="project" value="InterPro"/>
</dbReference>
<sequence length="252" mass="28788">MSEFNASIMRLPQQGMAHHHPFHQIVIGVSGQAEFEVEGRGDIVDIRRACLVPSCFEHHFCGIDDNRVLVLDIPELDTTYVPEPVVNALFERAGYLRFDPDLTALVQSGVRELQRFPDDVELTRHLSATLLLSAYHRLADKTDLPISQGRLDQDRLIQFVEDHLHERISIHQLAALVHLSPSHFQVCFRDAFGETPHQYVLKRRLDRAQQLILDSRQSLSQIAEQCGFSSQAAMSNAFRKHRQVTPGQLRRQ</sequence>
<keyword evidence="2" id="KW-0238">DNA-binding</keyword>
<dbReference type="SUPFAM" id="SSF51182">
    <property type="entry name" value="RmlC-like cupins"/>
    <property type="match status" value="1"/>
</dbReference>
<dbReference type="RefSeq" id="WP_008045710.1">
    <property type="nucleotide sequence ID" value="NZ_CH724152.1"/>
</dbReference>
<dbReference type="PROSITE" id="PS01124">
    <property type="entry name" value="HTH_ARAC_FAMILY_2"/>
    <property type="match status" value="1"/>
</dbReference>
<evidence type="ECO:0000313" key="5">
    <source>
        <dbReference type="EMBL" id="EAR10051.1"/>
    </source>
</evidence>
<dbReference type="SMART" id="SM00342">
    <property type="entry name" value="HTH_ARAC"/>
    <property type="match status" value="1"/>
</dbReference>
<dbReference type="Gene3D" id="2.60.120.10">
    <property type="entry name" value="Jelly Rolls"/>
    <property type="match status" value="1"/>
</dbReference>
<dbReference type="InterPro" id="IPR009057">
    <property type="entry name" value="Homeodomain-like_sf"/>
</dbReference>
<protein>
    <submittedName>
        <fullName evidence="5">Probable transcriptional regulator</fullName>
    </submittedName>
</protein>
<feature type="domain" description="HTH araC/xylS-type" evidence="4">
    <location>
        <begin position="154"/>
        <end position="252"/>
    </location>
</feature>
<dbReference type="AlphaFoldDB" id="A4BCW9"/>
<dbReference type="InterPro" id="IPR014710">
    <property type="entry name" value="RmlC-like_jellyroll"/>
</dbReference>
<evidence type="ECO:0000256" key="3">
    <source>
        <dbReference type="ARBA" id="ARBA00023163"/>
    </source>
</evidence>
<dbReference type="InterPro" id="IPR011051">
    <property type="entry name" value="RmlC_Cupin_sf"/>
</dbReference>
<dbReference type="SUPFAM" id="SSF46689">
    <property type="entry name" value="Homeodomain-like"/>
    <property type="match status" value="2"/>
</dbReference>
<dbReference type="PANTHER" id="PTHR46796:SF10">
    <property type="entry name" value="TRANSCRIPTIONAL ACTIVATOR FEAR"/>
    <property type="match status" value="1"/>
</dbReference>
<dbReference type="Pfam" id="PF12833">
    <property type="entry name" value="HTH_18"/>
    <property type="match status" value="1"/>
</dbReference>
<reference evidence="5 6" key="1">
    <citation type="submission" date="2006-02" db="EMBL/GenBank/DDBJ databases">
        <authorList>
            <person name="Pinhassi J."/>
            <person name="Pedros-Alio C."/>
            <person name="Ferriera S."/>
            <person name="Johnson J."/>
            <person name="Kravitz S."/>
            <person name="Halpern A."/>
            <person name="Remington K."/>
            <person name="Beeson K."/>
            <person name="Tran B."/>
            <person name="Rogers Y.-H."/>
            <person name="Friedman R."/>
            <person name="Venter J.C."/>
        </authorList>
    </citation>
    <scope>NUCLEOTIDE SEQUENCE [LARGE SCALE GENOMIC DNA]</scope>
    <source>
        <strain evidence="5 6">MED297</strain>
    </source>
</reference>
<comment type="caution">
    <text evidence="5">The sequence shown here is derived from an EMBL/GenBank/DDBJ whole genome shotgun (WGS) entry which is preliminary data.</text>
</comment>
<dbReference type="Gene3D" id="1.10.10.60">
    <property type="entry name" value="Homeodomain-like"/>
    <property type="match status" value="2"/>
</dbReference>
<dbReference type="GO" id="GO:0043565">
    <property type="term" value="F:sequence-specific DNA binding"/>
    <property type="evidence" value="ECO:0007669"/>
    <property type="project" value="InterPro"/>
</dbReference>
<dbReference type="Proteomes" id="UP000005953">
    <property type="component" value="Unassembled WGS sequence"/>
</dbReference>
<dbReference type="InterPro" id="IPR050204">
    <property type="entry name" value="AraC_XylS_family_regulators"/>
</dbReference>
<keyword evidence="1" id="KW-0805">Transcription regulation</keyword>
<proteinExistence type="predicted"/>
<dbReference type="PANTHER" id="PTHR46796">
    <property type="entry name" value="HTH-TYPE TRANSCRIPTIONAL ACTIVATOR RHAS-RELATED"/>
    <property type="match status" value="1"/>
</dbReference>
<evidence type="ECO:0000256" key="2">
    <source>
        <dbReference type="ARBA" id="ARBA00023125"/>
    </source>
</evidence>
<keyword evidence="3" id="KW-0804">Transcription</keyword>
<dbReference type="OrthoDB" id="282744at2"/>
<dbReference type="HOGENOM" id="CLU_000445_88_15_6"/>
<keyword evidence="6" id="KW-1185">Reference proteome</keyword>